<sequence>MILKYFVLARALQVVSCISLANELNSNGKLSMNQRKRPYTSDLIGPTVGTDKTTNVYGNYFPDVIYPTCILDITEPFYYIANGYDEVLGPFDDDVKSAYRCISSNNKKTKTNNLPKMFEDEKVQCMTVKTSPLSNKNNTCEQNEQKTLLYSNKESKDICRRNNDSICSEDIITSNERNDTETYEYCEFNDISLISSLYNESETDIQNCDLIESAEYENLTVCNGSDEMTETKKYSLLQNTTSDDRHLLIKVKIYFELSEVPGKDNVNSTREKFNTFPYEILEYISSGENETFLNKCTNENYSAEETSVFPEDILNILLNSSNHTDLVFTELITELLSESSEESENIYSLLQLLENNLEITKIELPLNRTICNTPDNHVYVETLKIHVERDENSIILDNDNTTTEHLAEDVEDYEETDDGDFFLDFIISLDSQCQKNDTIIADNLSDGKQKYVVMYSDEYSSEED</sequence>
<evidence type="ECO:0000256" key="1">
    <source>
        <dbReference type="SAM" id="SignalP"/>
    </source>
</evidence>
<dbReference type="GeneID" id="135194826"/>
<feature type="signal peptide" evidence="1">
    <location>
        <begin position="1"/>
        <end position="17"/>
    </location>
</feature>
<reference evidence="3" key="1">
    <citation type="submission" date="2025-08" db="UniProtKB">
        <authorList>
            <consortium name="RefSeq"/>
        </authorList>
    </citation>
    <scope>IDENTIFICATION</scope>
    <source>
        <tissue evidence="3">Whole body</tissue>
    </source>
</reference>
<protein>
    <submittedName>
        <fullName evidence="3">Uncharacterized protein LOC135194826</fullName>
    </submittedName>
</protein>
<accession>A0ABM4B060</accession>
<gene>
    <name evidence="3" type="primary">LOC135194826</name>
</gene>
<evidence type="ECO:0000313" key="3">
    <source>
        <dbReference type="RefSeq" id="XP_064076944.1"/>
    </source>
</evidence>
<organism evidence="2 3">
    <name type="scientific">Vanessa tameamea</name>
    <name type="common">Kamehameha butterfly</name>
    <dbReference type="NCBI Taxonomy" id="334116"/>
    <lineage>
        <taxon>Eukaryota</taxon>
        <taxon>Metazoa</taxon>
        <taxon>Ecdysozoa</taxon>
        <taxon>Arthropoda</taxon>
        <taxon>Hexapoda</taxon>
        <taxon>Insecta</taxon>
        <taxon>Pterygota</taxon>
        <taxon>Neoptera</taxon>
        <taxon>Endopterygota</taxon>
        <taxon>Lepidoptera</taxon>
        <taxon>Glossata</taxon>
        <taxon>Ditrysia</taxon>
        <taxon>Papilionoidea</taxon>
        <taxon>Nymphalidae</taxon>
        <taxon>Nymphalinae</taxon>
        <taxon>Vanessa</taxon>
    </lineage>
</organism>
<keyword evidence="2" id="KW-1185">Reference proteome</keyword>
<keyword evidence="1" id="KW-0732">Signal</keyword>
<feature type="chain" id="PRO_5045390289" evidence="1">
    <location>
        <begin position="18"/>
        <end position="464"/>
    </location>
</feature>
<proteinExistence type="predicted"/>
<name>A0ABM4B060_VANTA</name>
<evidence type="ECO:0000313" key="2">
    <source>
        <dbReference type="Proteomes" id="UP001652626"/>
    </source>
</evidence>
<dbReference type="RefSeq" id="XP_064076944.1">
    <property type="nucleotide sequence ID" value="XM_064220874.1"/>
</dbReference>
<dbReference type="Proteomes" id="UP001652626">
    <property type="component" value="Chromosome 5"/>
</dbReference>